<evidence type="ECO:0000256" key="3">
    <source>
        <dbReference type="ARBA" id="ARBA00022692"/>
    </source>
</evidence>
<accession>A0A0L0NQV6</accession>
<evidence type="ECO:0000256" key="6">
    <source>
        <dbReference type="SAM" id="Phobius"/>
    </source>
</evidence>
<gene>
    <name evidence="8" type="ORF">QG37_07307</name>
</gene>
<dbReference type="VEuPathDB" id="FungiDB:CJJ09_001521"/>
<feature type="transmembrane region" description="Helical" evidence="6">
    <location>
        <begin position="83"/>
        <end position="111"/>
    </location>
</feature>
<comment type="similarity">
    <text evidence="2">Belongs to the amino acid-polyamine-organocation (APC) superfamily. YAT (TC 2.A.3.10) family.</text>
</comment>
<feature type="transmembrane region" description="Helical" evidence="6">
    <location>
        <begin position="244"/>
        <end position="263"/>
    </location>
</feature>
<proteinExistence type="inferred from homology"/>
<feature type="domain" description="Amino acid permease/ SLC12A" evidence="7">
    <location>
        <begin position="53"/>
        <end position="520"/>
    </location>
</feature>
<feature type="transmembrane region" description="Helical" evidence="6">
    <location>
        <begin position="132"/>
        <end position="157"/>
    </location>
</feature>
<feature type="transmembrane region" description="Helical" evidence="6">
    <location>
        <begin position="415"/>
        <end position="436"/>
    </location>
</feature>
<feature type="transmembrane region" description="Helical" evidence="6">
    <location>
        <begin position="196"/>
        <end position="215"/>
    </location>
</feature>
<evidence type="ECO:0000256" key="2">
    <source>
        <dbReference type="ARBA" id="ARBA00006983"/>
    </source>
</evidence>
<name>A0A0L0NQV6_CANAR</name>
<dbReference type="GO" id="GO:0015171">
    <property type="term" value="F:amino acid transmembrane transporter activity"/>
    <property type="evidence" value="ECO:0007669"/>
    <property type="project" value="TreeGrafter"/>
</dbReference>
<organism evidence="8 9">
    <name type="scientific">Candidozyma auris</name>
    <name type="common">Yeast</name>
    <name type="synonym">Candida auris</name>
    <dbReference type="NCBI Taxonomy" id="498019"/>
    <lineage>
        <taxon>Eukaryota</taxon>
        <taxon>Fungi</taxon>
        <taxon>Dikarya</taxon>
        <taxon>Ascomycota</taxon>
        <taxon>Saccharomycotina</taxon>
        <taxon>Pichiomycetes</taxon>
        <taxon>Metschnikowiaceae</taxon>
        <taxon>Candidozyma</taxon>
    </lineage>
</organism>
<dbReference type="EMBL" id="LGST01000056">
    <property type="protein sequence ID" value="KND96419.1"/>
    <property type="molecule type" value="Genomic_DNA"/>
</dbReference>
<dbReference type="Proteomes" id="UP000037122">
    <property type="component" value="Unassembled WGS sequence"/>
</dbReference>
<dbReference type="VEuPathDB" id="FungiDB:CJI97_002625"/>
<feature type="transmembrane region" description="Helical" evidence="6">
    <location>
        <begin position="284"/>
        <end position="302"/>
    </location>
</feature>
<evidence type="ECO:0000256" key="1">
    <source>
        <dbReference type="ARBA" id="ARBA00004141"/>
    </source>
</evidence>
<dbReference type="VEuPathDB" id="FungiDB:B9J08_003690"/>
<dbReference type="PANTHER" id="PTHR43341:SF39">
    <property type="entry name" value="AMINO ACID TRANSPORTER (EUROFUNG)-RELATED"/>
    <property type="match status" value="1"/>
</dbReference>
<feature type="transmembrane region" description="Helical" evidence="6">
    <location>
        <begin position="465"/>
        <end position="486"/>
    </location>
</feature>
<dbReference type="AlphaFoldDB" id="A0A0L0NQV6"/>
<dbReference type="GO" id="GO:0016020">
    <property type="term" value="C:membrane"/>
    <property type="evidence" value="ECO:0007669"/>
    <property type="project" value="UniProtKB-SubCell"/>
</dbReference>
<dbReference type="Gene3D" id="1.20.1740.10">
    <property type="entry name" value="Amino acid/polyamine transporter I"/>
    <property type="match status" value="1"/>
</dbReference>
<sequence length="569" mass="63428">MSNKEIKGYSVSYDEELVLSVNRNYISLGADDFHDKLDVEKYGQTKRKLNSRHVSLMIIGQSIGTGLYVGLKGPLMTSGSLSLFLGFLIWAVTMIWPLMLATGEMCSYLPIKGTFLHFASRWLDPALGFATTLIYLYTTLMFICVESVAFASVAGYWTDISPAVFITICLATILFFNVFGVNWYGEVEFFSSMLKVILIVGLMLFGLITMCGGNPRGDAYGFRNWPEGGLFKEYLVKGNTGKFLGLWNVLIYAAFACAGPDMLGMVSGEISQPRKNIAMAAKRTYVRIFLFYVGGIFFMNSMCSSVNPDLIAADAAGKDGAAASPWVIGIKSVGVSGLDSVVNAVVMTSAWSCGNGFTYGAARSAYSAALAGYLPRIFSYCLKNGCPIVAVCSALSIGCLSYMSVSKSSAVVLNWFINLATTGLLCTYCVMWMCYFKFKKAVKAQPCDHPDPKYFKVTKWMYPWLTYWAAFFNAAVLFFNGFWIFFPGKFSVANLFTSYFAPAFFLVLFVVYKFWKKTKWRTAKTADITTGKAEIDDEEELENEELARHQRKQGILWRIWYKVADFCFN</sequence>
<keyword evidence="4 6" id="KW-1133">Transmembrane helix</keyword>
<comment type="subcellular location">
    <subcellularLocation>
        <location evidence="1">Membrane</location>
        <topology evidence="1">Multi-pass membrane protein</topology>
    </subcellularLocation>
</comment>
<comment type="caution">
    <text evidence="8">The sequence shown here is derived from an EMBL/GenBank/DDBJ whole genome shotgun (WGS) entry which is preliminary data.</text>
</comment>
<feature type="transmembrane region" description="Helical" evidence="6">
    <location>
        <begin position="54"/>
        <end position="71"/>
    </location>
</feature>
<dbReference type="VEuPathDB" id="FungiDB:QG37_07307"/>
<feature type="transmembrane region" description="Helical" evidence="6">
    <location>
        <begin position="163"/>
        <end position="184"/>
    </location>
</feature>
<protein>
    <submittedName>
        <fullName evidence="8">Proline-specific permease (Proline transport protein)</fullName>
    </submittedName>
</protein>
<dbReference type="Pfam" id="PF00324">
    <property type="entry name" value="AA_permease"/>
    <property type="match status" value="1"/>
</dbReference>
<dbReference type="PANTHER" id="PTHR43341">
    <property type="entry name" value="AMINO ACID PERMEASE"/>
    <property type="match status" value="1"/>
</dbReference>
<feature type="transmembrane region" description="Helical" evidence="6">
    <location>
        <begin position="492"/>
        <end position="515"/>
    </location>
</feature>
<keyword evidence="5 6" id="KW-0472">Membrane</keyword>
<dbReference type="InterPro" id="IPR050524">
    <property type="entry name" value="APC_YAT"/>
</dbReference>
<evidence type="ECO:0000313" key="8">
    <source>
        <dbReference type="EMBL" id="KND96419.1"/>
    </source>
</evidence>
<reference evidence="9" key="1">
    <citation type="journal article" date="2015" name="BMC Genomics">
        <title>Draft genome of a commonly misdiagnosed multidrug resistant pathogen Candida auris.</title>
        <authorList>
            <person name="Chatterjee S."/>
            <person name="Alampalli S.V."/>
            <person name="Nageshan R.K."/>
            <person name="Chettiar S.T."/>
            <person name="Joshi S."/>
            <person name="Tatu U.S."/>
        </authorList>
    </citation>
    <scope>NUCLEOTIDE SEQUENCE [LARGE SCALE GENOMIC DNA]</scope>
    <source>
        <strain evidence="9">6684</strain>
    </source>
</reference>
<evidence type="ECO:0000259" key="7">
    <source>
        <dbReference type="Pfam" id="PF00324"/>
    </source>
</evidence>
<dbReference type="VEuPathDB" id="FungiDB:CJI96_0000418"/>
<dbReference type="VEuPathDB" id="FungiDB:CJJ07_003532"/>
<dbReference type="PIRSF" id="PIRSF006060">
    <property type="entry name" value="AA_transporter"/>
    <property type="match status" value="1"/>
</dbReference>
<keyword evidence="3 6" id="KW-0812">Transmembrane</keyword>
<evidence type="ECO:0000256" key="5">
    <source>
        <dbReference type="ARBA" id="ARBA00023136"/>
    </source>
</evidence>
<evidence type="ECO:0000256" key="4">
    <source>
        <dbReference type="ARBA" id="ARBA00022989"/>
    </source>
</evidence>
<dbReference type="InterPro" id="IPR004841">
    <property type="entry name" value="AA-permease/SLC12A_dom"/>
</dbReference>
<evidence type="ECO:0000313" key="9">
    <source>
        <dbReference type="Proteomes" id="UP000037122"/>
    </source>
</evidence>